<keyword evidence="3" id="KW-0808">Transferase</keyword>
<dbReference type="SMART" id="SM00267">
    <property type="entry name" value="GGDEF"/>
    <property type="match status" value="1"/>
</dbReference>
<dbReference type="NCBIfam" id="TIGR00229">
    <property type="entry name" value="sensory_box"/>
    <property type="match status" value="1"/>
</dbReference>
<reference evidence="3 4" key="1">
    <citation type="submission" date="2018-06" db="EMBL/GenBank/DDBJ databases">
        <authorList>
            <consortium name="Pathogen Informatics"/>
            <person name="Doyle S."/>
        </authorList>
    </citation>
    <scope>NUCLEOTIDE SEQUENCE [LARGE SCALE GENOMIC DNA]</scope>
    <source>
        <strain evidence="3 4">NCTC12112</strain>
    </source>
</reference>
<evidence type="ECO:0000313" key="4">
    <source>
        <dbReference type="Proteomes" id="UP000249008"/>
    </source>
</evidence>
<dbReference type="Proteomes" id="UP000249008">
    <property type="component" value="Chromosome 1"/>
</dbReference>
<dbReference type="Pfam" id="PF00990">
    <property type="entry name" value="GGDEF"/>
    <property type="match status" value="1"/>
</dbReference>
<dbReference type="PROSITE" id="PS50887">
    <property type="entry name" value="GGDEF"/>
    <property type="match status" value="1"/>
</dbReference>
<evidence type="ECO:0000313" key="3">
    <source>
        <dbReference type="EMBL" id="SQJ01803.1"/>
    </source>
</evidence>
<evidence type="ECO:0000259" key="2">
    <source>
        <dbReference type="PROSITE" id="PS50887"/>
    </source>
</evidence>
<dbReference type="InterPro" id="IPR035965">
    <property type="entry name" value="PAS-like_dom_sf"/>
</dbReference>
<dbReference type="RefSeq" id="WP_005977859.1">
    <property type="nucleotide sequence ID" value="NZ_CABKNW010000002.1"/>
</dbReference>
<dbReference type="SUPFAM" id="SSF55073">
    <property type="entry name" value="Nucleotide cyclase"/>
    <property type="match status" value="1"/>
</dbReference>
<dbReference type="InterPro" id="IPR013655">
    <property type="entry name" value="PAS_fold_3"/>
</dbReference>
<feature type="domain" description="GGDEF" evidence="2">
    <location>
        <begin position="315"/>
        <end position="447"/>
    </location>
</feature>
<protein>
    <submittedName>
        <fullName evidence="3">Probable diguanylate cyclase YcdT</fullName>
        <ecNumber evidence="3">2.7.7.65</ecNumber>
    </submittedName>
</protein>
<keyword evidence="3" id="KW-0548">Nucleotidyltransferase</keyword>
<dbReference type="NCBIfam" id="TIGR00254">
    <property type="entry name" value="GGDEF"/>
    <property type="match status" value="1"/>
</dbReference>
<dbReference type="Pfam" id="PF08447">
    <property type="entry name" value="PAS_3"/>
    <property type="match status" value="1"/>
</dbReference>
<organism evidence="3 4">
    <name type="scientific">Fusobacterium ulcerans</name>
    <dbReference type="NCBI Taxonomy" id="861"/>
    <lineage>
        <taxon>Bacteria</taxon>
        <taxon>Fusobacteriati</taxon>
        <taxon>Fusobacteriota</taxon>
        <taxon>Fusobacteriia</taxon>
        <taxon>Fusobacteriales</taxon>
        <taxon>Fusobacteriaceae</taxon>
        <taxon>Fusobacterium</taxon>
    </lineage>
</organism>
<dbReference type="InterPro" id="IPR000014">
    <property type="entry name" value="PAS"/>
</dbReference>
<dbReference type="PROSITE" id="PS50112">
    <property type="entry name" value="PAS"/>
    <property type="match status" value="1"/>
</dbReference>
<dbReference type="EMBL" id="LS483487">
    <property type="protein sequence ID" value="SQJ01803.1"/>
    <property type="molecule type" value="Genomic_DNA"/>
</dbReference>
<dbReference type="PANTHER" id="PTHR45138">
    <property type="entry name" value="REGULATORY COMPONENTS OF SENSORY TRANSDUCTION SYSTEM"/>
    <property type="match status" value="1"/>
</dbReference>
<dbReference type="InterPro" id="IPR043128">
    <property type="entry name" value="Rev_trsase/Diguanyl_cyclase"/>
</dbReference>
<sequence length="447" mass="52162">MALFSKKNNYYYINSNHQIKNNELEEALTLAADGIGKFALNDELTILYFNQGLCNLVGEKAENVEIQGFNSSLYIHPDDVELVKEKFLEASKTMEKTFKMRYRLIHVAGHSIHVKVNGFFTGELYEGKFPTVYLIFTNISSLVQMNQELEMERKRYAMFTDLLLESYFEYDVKNDILKIFDNTNFYIFPDKEIRMFSKLIGDENSVNTIQNCISLYECIISQKDCEKDIEFLVDNEQKNWFHMKYHKLLDSDNALDKIIGSYKNVHNEKIFELMQNQYNYELKKKAEYDAVTDLLNRATLEELISLNLKIDIMKGINIFMIFDVDDFKEINDTYGHPFGDIVLHKIADIFKESFRSVDIIGRLGGDEFAVFLPQISSIEWIIQKLKGVLPKVKRLSKELNIEKSISISIGIYEIQFSDSFREIFIKADKALYQAKKSGKNGYEFYSD</sequence>
<gene>
    <name evidence="3" type="primary">ycdT</name>
    <name evidence="3" type="ORF">NCTC12112_01216</name>
</gene>
<dbReference type="PANTHER" id="PTHR45138:SF9">
    <property type="entry name" value="DIGUANYLATE CYCLASE DGCM-RELATED"/>
    <property type="match status" value="1"/>
</dbReference>
<dbReference type="Gene3D" id="3.30.70.270">
    <property type="match status" value="1"/>
</dbReference>
<name>A0AAX2J933_9FUSO</name>
<feature type="domain" description="PAS" evidence="1">
    <location>
        <begin position="38"/>
        <end position="97"/>
    </location>
</feature>
<dbReference type="EC" id="2.7.7.65" evidence="3"/>
<proteinExistence type="predicted"/>
<dbReference type="CDD" id="cd00130">
    <property type="entry name" value="PAS"/>
    <property type="match status" value="1"/>
</dbReference>
<evidence type="ECO:0000259" key="1">
    <source>
        <dbReference type="PROSITE" id="PS50112"/>
    </source>
</evidence>
<dbReference type="AlphaFoldDB" id="A0AAX2J933"/>
<dbReference type="InterPro" id="IPR000160">
    <property type="entry name" value="GGDEF_dom"/>
</dbReference>
<accession>A0AAX2J933</accession>
<dbReference type="InterPro" id="IPR029787">
    <property type="entry name" value="Nucleotide_cyclase"/>
</dbReference>
<dbReference type="Gene3D" id="3.30.450.20">
    <property type="entry name" value="PAS domain"/>
    <property type="match status" value="1"/>
</dbReference>
<dbReference type="GO" id="GO:0052621">
    <property type="term" value="F:diguanylate cyclase activity"/>
    <property type="evidence" value="ECO:0007669"/>
    <property type="project" value="UniProtKB-EC"/>
</dbReference>
<dbReference type="GeneID" id="78455788"/>
<dbReference type="KEGG" id="ful:C4N20_13260"/>
<dbReference type="InterPro" id="IPR050469">
    <property type="entry name" value="Diguanylate_Cyclase"/>
</dbReference>
<dbReference type="SUPFAM" id="SSF55785">
    <property type="entry name" value="PYP-like sensor domain (PAS domain)"/>
    <property type="match status" value="1"/>
</dbReference>
<dbReference type="CDD" id="cd01949">
    <property type="entry name" value="GGDEF"/>
    <property type="match status" value="1"/>
</dbReference>